<reference evidence="6" key="1">
    <citation type="journal article" date="2020" name="Stud. Mycol.">
        <title>101 Dothideomycetes genomes: a test case for predicting lifestyles and emergence of pathogens.</title>
        <authorList>
            <person name="Haridas S."/>
            <person name="Albert R."/>
            <person name="Binder M."/>
            <person name="Bloem J."/>
            <person name="Labutti K."/>
            <person name="Salamov A."/>
            <person name="Andreopoulos B."/>
            <person name="Baker S."/>
            <person name="Barry K."/>
            <person name="Bills G."/>
            <person name="Bluhm B."/>
            <person name="Cannon C."/>
            <person name="Castanera R."/>
            <person name="Culley D."/>
            <person name="Daum C."/>
            <person name="Ezra D."/>
            <person name="Gonzalez J."/>
            <person name="Henrissat B."/>
            <person name="Kuo A."/>
            <person name="Liang C."/>
            <person name="Lipzen A."/>
            <person name="Lutzoni F."/>
            <person name="Magnuson J."/>
            <person name="Mondo S."/>
            <person name="Nolan M."/>
            <person name="Ohm R."/>
            <person name="Pangilinan J."/>
            <person name="Park H.-J."/>
            <person name="Ramirez L."/>
            <person name="Alfaro M."/>
            <person name="Sun H."/>
            <person name="Tritt A."/>
            <person name="Yoshinaga Y."/>
            <person name="Zwiers L.-H."/>
            <person name="Turgeon B."/>
            <person name="Goodwin S."/>
            <person name="Spatafora J."/>
            <person name="Crous P."/>
            <person name="Grigoriev I."/>
        </authorList>
    </citation>
    <scope>NUCLEOTIDE SEQUENCE</scope>
    <source>
        <strain evidence="6">CBS 119687</strain>
    </source>
</reference>
<dbReference type="GO" id="GO:0004499">
    <property type="term" value="F:N,N-dimethylaniline monooxygenase activity"/>
    <property type="evidence" value="ECO:0007669"/>
    <property type="project" value="InterPro"/>
</dbReference>
<comment type="similarity">
    <text evidence="1">Belongs to the FMO family.</text>
</comment>
<dbReference type="AlphaFoldDB" id="A0A6A6A8H0"/>
<gene>
    <name evidence="6" type="ORF">P153DRAFT_48857</name>
</gene>
<keyword evidence="2" id="KW-0285">Flavoprotein</keyword>
<evidence type="ECO:0000256" key="4">
    <source>
        <dbReference type="ARBA" id="ARBA00022857"/>
    </source>
</evidence>
<dbReference type="InterPro" id="IPR036188">
    <property type="entry name" value="FAD/NAD-bd_sf"/>
</dbReference>
<accession>A0A6A6A8H0</accession>
<dbReference type="PRINTS" id="PR00370">
    <property type="entry name" value="FMOXYGENASE"/>
</dbReference>
<dbReference type="GO" id="GO:0050660">
    <property type="term" value="F:flavin adenine dinucleotide binding"/>
    <property type="evidence" value="ECO:0007669"/>
    <property type="project" value="InterPro"/>
</dbReference>
<protein>
    <submittedName>
        <fullName evidence="6">Dimethylaniline monooxygenase 2</fullName>
    </submittedName>
</protein>
<evidence type="ECO:0000256" key="1">
    <source>
        <dbReference type="ARBA" id="ARBA00009183"/>
    </source>
</evidence>
<name>A0A6A6A8H0_9PLEO</name>
<keyword evidence="5" id="KW-0560">Oxidoreductase</keyword>
<dbReference type="InterPro" id="IPR000960">
    <property type="entry name" value="Flavin_mOase"/>
</dbReference>
<dbReference type="RefSeq" id="XP_033522529.1">
    <property type="nucleotide sequence ID" value="XM_033673233.1"/>
</dbReference>
<dbReference type="OrthoDB" id="66881at2759"/>
<dbReference type="GO" id="GO:0050661">
    <property type="term" value="F:NADP binding"/>
    <property type="evidence" value="ECO:0007669"/>
    <property type="project" value="InterPro"/>
</dbReference>
<dbReference type="Pfam" id="PF00743">
    <property type="entry name" value="FMO-like"/>
    <property type="match status" value="1"/>
</dbReference>
<dbReference type="PIRSF" id="PIRSF000332">
    <property type="entry name" value="FMO"/>
    <property type="match status" value="1"/>
</dbReference>
<evidence type="ECO:0000313" key="7">
    <source>
        <dbReference type="Proteomes" id="UP000799771"/>
    </source>
</evidence>
<dbReference type="InterPro" id="IPR050346">
    <property type="entry name" value="FMO-like"/>
</dbReference>
<dbReference type="EMBL" id="ML977509">
    <property type="protein sequence ID" value="KAF2128140.1"/>
    <property type="molecule type" value="Genomic_DNA"/>
</dbReference>
<dbReference type="PANTHER" id="PTHR23023">
    <property type="entry name" value="DIMETHYLANILINE MONOOXYGENASE"/>
    <property type="match status" value="1"/>
</dbReference>
<keyword evidence="7" id="KW-1185">Reference proteome</keyword>
<sequence>MTTQKTTVAVIGLGSAGLAALKNLTEEGFEVTGFERNSYVGGLWQYTEEDKTSVLETTTVNISKERGCFTDFPFPQDVSSFPTGAQVATYLTTYCEHFNLQPRIRLNTTIRRFTYDDDRQKWVVGLEGESEEFFDKVVIAIGGVTSLPNLPLIEGTEKFGGVSVHSRAFKRPGNFKGKRVMVVGFGNTAVDTATQLAGVAEKVYLAHRHGAHVLPHLVNGRPIDHTHTLRLFSIQNFIIGYFPKLGSIIFAKLLKDFQEKCFTIRPEWGFEPAQASPVVSDNLVPCLEKGTIDSVKGIRRILSETQVELEDGRKVDVDAIIWCTGYKSDFSMLEPRFDPTTHSTPTWSTASGSNGKSLARLYHNIFSLEKPDSLAFLGNVQIPLGGFQVFDMASMAIAQVWKGATSLPSLSVMNQAVGEHHAWLADCAQRSTNVSPGMVNPGSWIHAMDEMAGTGVNEYLGYGWKGWSFWFQERKFCGLLMDGIWSPHIHRVFQGKRKLWNGASDAIKEVNESATATKDKQMPFKDKKKQI</sequence>
<evidence type="ECO:0000256" key="5">
    <source>
        <dbReference type="ARBA" id="ARBA00023002"/>
    </source>
</evidence>
<keyword evidence="4" id="KW-0521">NADP</keyword>
<evidence type="ECO:0000313" key="6">
    <source>
        <dbReference type="EMBL" id="KAF2128140.1"/>
    </source>
</evidence>
<dbReference type="InterPro" id="IPR020946">
    <property type="entry name" value="Flavin_mOase-like"/>
</dbReference>
<dbReference type="SUPFAM" id="SSF51905">
    <property type="entry name" value="FAD/NAD(P)-binding domain"/>
    <property type="match status" value="2"/>
</dbReference>
<dbReference type="Gene3D" id="3.50.50.60">
    <property type="entry name" value="FAD/NAD(P)-binding domain"/>
    <property type="match status" value="4"/>
</dbReference>
<dbReference type="GeneID" id="54413665"/>
<organism evidence="6 7">
    <name type="scientific">Dothidotthia symphoricarpi CBS 119687</name>
    <dbReference type="NCBI Taxonomy" id="1392245"/>
    <lineage>
        <taxon>Eukaryota</taxon>
        <taxon>Fungi</taxon>
        <taxon>Dikarya</taxon>
        <taxon>Ascomycota</taxon>
        <taxon>Pezizomycotina</taxon>
        <taxon>Dothideomycetes</taxon>
        <taxon>Pleosporomycetidae</taxon>
        <taxon>Pleosporales</taxon>
        <taxon>Dothidotthiaceae</taxon>
        <taxon>Dothidotthia</taxon>
    </lineage>
</organism>
<evidence type="ECO:0000256" key="2">
    <source>
        <dbReference type="ARBA" id="ARBA00022630"/>
    </source>
</evidence>
<keyword evidence="3" id="KW-0274">FAD</keyword>
<keyword evidence="6" id="KW-0503">Monooxygenase</keyword>
<proteinExistence type="inferred from homology"/>
<evidence type="ECO:0000256" key="3">
    <source>
        <dbReference type="ARBA" id="ARBA00022827"/>
    </source>
</evidence>
<dbReference type="Proteomes" id="UP000799771">
    <property type="component" value="Unassembled WGS sequence"/>
</dbReference>